<evidence type="ECO:0000313" key="2">
    <source>
        <dbReference type="EMBL" id="MFH4976167.1"/>
    </source>
</evidence>
<dbReference type="Proteomes" id="UP001608902">
    <property type="component" value="Unassembled WGS sequence"/>
</dbReference>
<protein>
    <recommendedName>
        <fullName evidence="1">RanBD1 domain-containing protein</fullName>
    </recommendedName>
</protein>
<evidence type="ECO:0000313" key="3">
    <source>
        <dbReference type="Proteomes" id="UP001608902"/>
    </source>
</evidence>
<reference evidence="2 3" key="1">
    <citation type="submission" date="2024-08" db="EMBL/GenBank/DDBJ databases">
        <title>Gnathostoma spinigerum genome.</title>
        <authorList>
            <person name="Gonzalez-Bertolin B."/>
            <person name="Monzon S."/>
            <person name="Zaballos A."/>
            <person name="Jimenez P."/>
            <person name="Dekumyoy P."/>
            <person name="Varona S."/>
            <person name="Cuesta I."/>
            <person name="Sumanam S."/>
            <person name="Adisakwattana P."/>
            <person name="Gasser R.B."/>
            <person name="Hernandez-Gonzalez A."/>
            <person name="Young N.D."/>
            <person name="Perteguer M.J."/>
        </authorList>
    </citation>
    <scope>NUCLEOTIDE SEQUENCE [LARGE SCALE GENOMIC DNA]</scope>
    <source>
        <strain evidence="2">AL3</strain>
        <tissue evidence="2">Liver</tissue>
    </source>
</reference>
<organism evidence="2 3">
    <name type="scientific">Gnathostoma spinigerum</name>
    <dbReference type="NCBI Taxonomy" id="75299"/>
    <lineage>
        <taxon>Eukaryota</taxon>
        <taxon>Metazoa</taxon>
        <taxon>Ecdysozoa</taxon>
        <taxon>Nematoda</taxon>
        <taxon>Chromadorea</taxon>
        <taxon>Rhabditida</taxon>
        <taxon>Spirurina</taxon>
        <taxon>Gnathostomatomorpha</taxon>
        <taxon>Gnathostomatoidea</taxon>
        <taxon>Gnathostomatidae</taxon>
        <taxon>Gnathostoma</taxon>
    </lineage>
</organism>
<dbReference type="AlphaFoldDB" id="A0ABD6EA51"/>
<evidence type="ECO:0000259" key="1">
    <source>
        <dbReference type="PROSITE" id="PS50196"/>
    </source>
</evidence>
<accession>A0ABD6EA51</accession>
<gene>
    <name evidence="2" type="ORF">AB6A40_002876</name>
</gene>
<name>A0ABD6EA51_9BILA</name>
<dbReference type="PROSITE" id="PS50196">
    <property type="entry name" value="RANBD1"/>
    <property type="match status" value="1"/>
</dbReference>
<feature type="domain" description="RanBD1" evidence="1">
    <location>
        <begin position="343"/>
        <end position="376"/>
    </location>
</feature>
<comment type="caution">
    <text evidence="2">The sequence shown here is derived from an EMBL/GenBank/DDBJ whole genome shotgun (WGS) entry which is preliminary data.</text>
</comment>
<dbReference type="EMBL" id="JBGFUD010001355">
    <property type="protein sequence ID" value="MFH4976167.1"/>
    <property type="molecule type" value="Genomic_DNA"/>
</dbReference>
<sequence length="376" mass="40314">MEQKIASSNDNLPFSESDAVIARAIMDIGRTQTELLRRISAVEIEQRSMFEEIRRDRSDNKVFMEMMNKRHEKEIDRLILLWKEGRNLTHGSDYEKTGAPLFTSGLPGSQSVPGPRGIPPSVAAFNAASSPASFFGGIPHTGNEAVLQAQQYLLAANHLQRMMAPQGFVPGSPMLPVVSTPMPPPPPFSTTASSVFGPQSFGAEGDSMAQWRTPNRNVIPTSSLSAANEGISLTSSLPTKPLISPNVAQANKSSVPQAPLMQPCATIQQSPPKSTSFTFTNVFANGSGAVTVSKPSIVPSSCSVTSTPSGEKTIPHSSPDIKKEGIKAEHDEETPEPFEPSVHFEPVIPLPELVEITTGEEGQTVTLQGVIMLFGI</sequence>
<proteinExistence type="predicted"/>
<keyword evidence="3" id="KW-1185">Reference proteome</keyword>
<dbReference type="InterPro" id="IPR000156">
    <property type="entry name" value="Ran_bind_dom"/>
</dbReference>